<proteinExistence type="predicted"/>
<sequence length="333" mass="36938">MTADVSLDIPSNGTFYFRRTTEIRTAPVMDIKPTFVFSSGDHVIYDKVLKRDNHQWISYVSYNGTRRYVDLGVVVESLAKPRGDMAIESHDNGDFSVVISNVSDQNGVVGVSVPIWSERNGQDDIIWYNATRLNNRNYKVNVGLSDHKNERGFYNVHLYFVETNGKLVGVGGTTYTVPAKVEETHITTGHSLPDSGTYTFKERSIIKAEPSVVSPELAYYDAGMSVNYDKVVTADGHTWLSYVSRGGNRRYIAIDGKATVVAQSASPSLAITGTYTFTKPSSIKAQPSVASPELAYYDKVMSVRYDKVLTADGHTLLSYVTYSGLRRYVVDIS</sequence>
<gene>
    <name evidence="2" type="ORF">STHERMO_0500</name>
</gene>
<dbReference type="InterPro" id="IPR013688">
    <property type="entry name" value="GBS_Bsp-like"/>
</dbReference>
<dbReference type="SMART" id="SM00287">
    <property type="entry name" value="SH3b"/>
    <property type="match status" value="3"/>
</dbReference>
<dbReference type="EMBL" id="LR822030">
    <property type="protein sequence ID" value="CAD0154530.1"/>
    <property type="molecule type" value="Genomic_DNA"/>
</dbReference>
<accession>A0AAU9HFA6</accession>
<evidence type="ECO:0000313" key="2">
    <source>
        <dbReference type="EMBL" id="CAD0154530.1"/>
    </source>
</evidence>
<protein>
    <submittedName>
        <fullName evidence="2">Lysozyme</fullName>
    </submittedName>
</protein>
<feature type="domain" description="SH3b" evidence="1">
    <location>
        <begin position="272"/>
        <end position="333"/>
    </location>
</feature>
<feature type="domain" description="SH3b" evidence="1">
    <location>
        <begin position="193"/>
        <end position="260"/>
    </location>
</feature>
<dbReference type="RefSeq" id="WP_224102960.1">
    <property type="nucleotide sequence ID" value="NZ_CP065495.1"/>
</dbReference>
<dbReference type="Pfam" id="PF08481">
    <property type="entry name" value="GBS_Bsp-like"/>
    <property type="match status" value="1"/>
</dbReference>
<dbReference type="AlphaFoldDB" id="A0AAU9HFA6"/>
<dbReference type="Proteomes" id="UP000509120">
    <property type="component" value="Chromosome"/>
</dbReference>
<dbReference type="Pfam" id="PF08460">
    <property type="entry name" value="SH3_5"/>
    <property type="match status" value="3"/>
</dbReference>
<reference evidence="2 3" key="1">
    <citation type="submission" date="2020-06" db="EMBL/GenBank/DDBJ databases">
        <authorList>
            <person name="Chuat V."/>
        </authorList>
    </citation>
    <scope>NUCLEOTIDE SEQUENCE [LARGE SCALE GENOMIC DNA]</scope>
    <source>
        <strain evidence="2">STH_CIRM_1046</strain>
    </source>
</reference>
<name>A0AAU9HFA6_STRTR</name>
<dbReference type="InterPro" id="IPR003646">
    <property type="entry name" value="SH3-like_bac-type"/>
</dbReference>
<dbReference type="Gene3D" id="2.30.30.40">
    <property type="entry name" value="SH3 Domains"/>
    <property type="match status" value="3"/>
</dbReference>
<organism evidence="2 3">
    <name type="scientific">Streptococcus thermophilus</name>
    <dbReference type="NCBI Taxonomy" id="1308"/>
    <lineage>
        <taxon>Bacteria</taxon>
        <taxon>Bacillati</taxon>
        <taxon>Bacillota</taxon>
        <taxon>Bacilli</taxon>
        <taxon>Lactobacillales</taxon>
        <taxon>Streptococcaceae</taxon>
        <taxon>Streptococcus</taxon>
    </lineage>
</organism>
<evidence type="ECO:0000313" key="3">
    <source>
        <dbReference type="Proteomes" id="UP000509120"/>
    </source>
</evidence>
<dbReference type="Gene3D" id="2.60.40.3760">
    <property type="match status" value="1"/>
</dbReference>
<evidence type="ECO:0000259" key="1">
    <source>
        <dbReference type="SMART" id="SM00287"/>
    </source>
</evidence>
<feature type="domain" description="SH3b" evidence="1">
    <location>
        <begin position="11"/>
        <end position="78"/>
    </location>
</feature>